<dbReference type="GO" id="GO:0000278">
    <property type="term" value="P:mitotic cell cycle"/>
    <property type="evidence" value="ECO:0007669"/>
    <property type="project" value="TreeGrafter"/>
</dbReference>
<feature type="DNA-binding region" description="HMG box" evidence="15">
    <location>
        <begin position="813"/>
        <end position="890"/>
    </location>
</feature>
<dbReference type="Ensembl" id="ENSNVIT00000005774.1">
    <property type="protein sequence ID" value="ENSNVIP00000004891.1"/>
    <property type="gene ID" value="ENSNVIG00000003142.1"/>
</dbReference>
<evidence type="ECO:0000256" key="14">
    <source>
        <dbReference type="PROSITE-ProRule" id="PRU00221"/>
    </source>
</evidence>
<evidence type="ECO:0000256" key="15">
    <source>
        <dbReference type="PROSITE-ProRule" id="PRU00267"/>
    </source>
</evidence>
<organism evidence="19 20">
    <name type="scientific">Neovison vison</name>
    <name type="common">American mink</name>
    <name type="synonym">Mustela vison</name>
    <dbReference type="NCBI Taxonomy" id="452646"/>
    <lineage>
        <taxon>Eukaryota</taxon>
        <taxon>Metazoa</taxon>
        <taxon>Chordata</taxon>
        <taxon>Craniata</taxon>
        <taxon>Vertebrata</taxon>
        <taxon>Euteleostomi</taxon>
        <taxon>Mammalia</taxon>
        <taxon>Eutheria</taxon>
        <taxon>Laurasiatheria</taxon>
        <taxon>Carnivora</taxon>
        <taxon>Caniformia</taxon>
        <taxon>Musteloidea</taxon>
        <taxon>Mustelidae</taxon>
        <taxon>Mustelinae</taxon>
        <taxon>Neogale</taxon>
    </lineage>
</organism>
<dbReference type="SMART" id="SM00320">
    <property type="entry name" value="WD40"/>
    <property type="match status" value="6"/>
</dbReference>
<dbReference type="Proteomes" id="UP000694425">
    <property type="component" value="Unplaced"/>
</dbReference>
<evidence type="ECO:0000256" key="3">
    <source>
        <dbReference type="ARBA" id="ARBA00022553"/>
    </source>
</evidence>
<dbReference type="InterPro" id="IPR019775">
    <property type="entry name" value="WD40_repeat_CS"/>
</dbReference>
<dbReference type="SMART" id="SM00398">
    <property type="entry name" value="HMG"/>
    <property type="match status" value="1"/>
</dbReference>
<keyword evidence="17" id="KW-0472">Membrane</keyword>
<keyword evidence="17" id="KW-1133">Transmembrane helix</keyword>
<evidence type="ECO:0000256" key="17">
    <source>
        <dbReference type="SAM" id="Phobius"/>
    </source>
</evidence>
<dbReference type="SUPFAM" id="SSF47095">
    <property type="entry name" value="HMG-box"/>
    <property type="match status" value="1"/>
</dbReference>
<dbReference type="GO" id="GO:0006261">
    <property type="term" value="P:DNA-templated DNA replication"/>
    <property type="evidence" value="ECO:0007669"/>
    <property type="project" value="InterPro"/>
</dbReference>
<evidence type="ECO:0000256" key="8">
    <source>
        <dbReference type="ARBA" id="ARBA00023125"/>
    </source>
</evidence>
<feature type="compositionally biased region" description="Polar residues" evidence="16">
    <location>
        <begin position="801"/>
        <end position="813"/>
    </location>
</feature>
<dbReference type="InterPro" id="IPR057646">
    <property type="entry name" value="WD40_WDHD1_1st"/>
</dbReference>
<dbReference type="InterPro" id="IPR055339">
    <property type="entry name" value="HMG-box_WDHD1"/>
</dbReference>
<dbReference type="InterPro" id="IPR009071">
    <property type="entry name" value="HMG_box_dom"/>
</dbReference>
<dbReference type="GO" id="GO:0006281">
    <property type="term" value="P:DNA repair"/>
    <property type="evidence" value="ECO:0007669"/>
    <property type="project" value="TreeGrafter"/>
</dbReference>
<keyword evidence="5" id="KW-0677">Repeat</keyword>
<feature type="region of interest" description="Disordered" evidence="16">
    <location>
        <begin position="704"/>
        <end position="753"/>
    </location>
</feature>
<dbReference type="InterPro" id="IPR036322">
    <property type="entry name" value="WD40_repeat_dom_sf"/>
</dbReference>
<feature type="repeat" description="WD" evidence="14">
    <location>
        <begin position="132"/>
        <end position="173"/>
    </location>
</feature>
<name>A0A8C7ABP1_NEOVI</name>
<reference evidence="19" key="1">
    <citation type="submission" date="2025-08" db="UniProtKB">
        <authorList>
            <consortium name="Ensembl"/>
        </authorList>
    </citation>
    <scope>IDENTIFICATION</scope>
</reference>
<keyword evidence="17" id="KW-0812">Transmembrane</keyword>
<dbReference type="InterPro" id="IPR022100">
    <property type="entry name" value="WDHD1/CFT4_beta-prop_2nd"/>
</dbReference>
<feature type="compositionally biased region" description="Acidic residues" evidence="16">
    <location>
        <begin position="723"/>
        <end position="739"/>
    </location>
</feature>
<evidence type="ECO:0000256" key="6">
    <source>
        <dbReference type="ARBA" id="ARBA00022843"/>
    </source>
</evidence>
<keyword evidence="3" id="KW-0597">Phosphoprotein</keyword>
<dbReference type="PANTHER" id="PTHR19932:SF10">
    <property type="entry name" value="WD REPEAT AND HMG-BOX DNA-BINDING PROTEIN 1"/>
    <property type="match status" value="1"/>
</dbReference>
<dbReference type="PROSITE" id="PS50294">
    <property type="entry name" value="WD_REPEATS_REGION"/>
    <property type="match status" value="2"/>
</dbReference>
<evidence type="ECO:0000256" key="13">
    <source>
        <dbReference type="ARBA" id="ARBA00080131"/>
    </source>
</evidence>
<feature type="region of interest" description="Disordered" evidence="16">
    <location>
        <begin position="864"/>
        <end position="927"/>
    </location>
</feature>
<dbReference type="AlphaFoldDB" id="A0A8C7ABP1"/>
<dbReference type="GO" id="GO:0003682">
    <property type="term" value="F:chromatin binding"/>
    <property type="evidence" value="ECO:0007669"/>
    <property type="project" value="TreeGrafter"/>
</dbReference>
<keyword evidence="8 15" id="KW-0238">DNA-binding</keyword>
<feature type="transmembrane region" description="Helical" evidence="17">
    <location>
        <begin position="317"/>
        <end position="339"/>
    </location>
</feature>
<dbReference type="Pfam" id="PF12341">
    <property type="entry name" value="Mcl1_mid"/>
    <property type="match status" value="1"/>
</dbReference>
<feature type="compositionally biased region" description="Basic and acidic residues" evidence="16">
    <location>
        <begin position="783"/>
        <end position="800"/>
    </location>
</feature>
<dbReference type="Pfam" id="PF24817">
    <property type="entry name" value="WD40_WDHD1_1st"/>
    <property type="match status" value="1"/>
</dbReference>
<dbReference type="PANTHER" id="PTHR19932">
    <property type="entry name" value="WD REPEAT AND HMG-BOX DNA BINDING PROTEIN"/>
    <property type="match status" value="1"/>
</dbReference>
<dbReference type="CDD" id="cd00200">
    <property type="entry name" value="WD40"/>
    <property type="match status" value="1"/>
</dbReference>
<dbReference type="FunFam" id="1.10.30.10:FF:000028">
    <property type="entry name" value="WD repeat and HMG-box DNA-binding protein 1"/>
    <property type="match status" value="1"/>
</dbReference>
<evidence type="ECO:0000256" key="7">
    <source>
        <dbReference type="ARBA" id="ARBA00022990"/>
    </source>
</evidence>
<feature type="repeat" description="WD" evidence="14">
    <location>
        <begin position="9"/>
        <end position="41"/>
    </location>
</feature>
<evidence type="ECO:0000313" key="19">
    <source>
        <dbReference type="Ensembl" id="ENSNVIP00000004891.1"/>
    </source>
</evidence>
<comment type="subcellular location">
    <subcellularLocation>
        <location evidence="1">Nucleus</location>
        <location evidence="1">Nucleoplasm</location>
    </subcellularLocation>
</comment>
<evidence type="ECO:0000313" key="20">
    <source>
        <dbReference type="Proteomes" id="UP000694425"/>
    </source>
</evidence>
<dbReference type="GO" id="GO:0005654">
    <property type="term" value="C:nucleoplasm"/>
    <property type="evidence" value="ECO:0007669"/>
    <property type="project" value="UniProtKB-SubCell"/>
</dbReference>
<evidence type="ECO:0000256" key="10">
    <source>
        <dbReference type="ARBA" id="ARBA00056293"/>
    </source>
</evidence>
<accession>A0A8C7ABP1</accession>
<dbReference type="InterPro" id="IPR001680">
    <property type="entry name" value="WD40_rpt"/>
</dbReference>
<feature type="compositionally biased region" description="Polar residues" evidence="16">
    <location>
        <begin position="744"/>
        <end position="753"/>
    </location>
</feature>
<dbReference type="GeneTree" id="ENSGT00390000002030"/>
<dbReference type="InterPro" id="IPR036910">
    <property type="entry name" value="HMG_box_dom_sf"/>
</dbReference>
<keyword evidence="20" id="KW-1185">Reference proteome</keyword>
<dbReference type="GO" id="GO:0003677">
    <property type="term" value="F:DNA binding"/>
    <property type="evidence" value="ECO:0007669"/>
    <property type="project" value="UniProtKB-UniRule"/>
</dbReference>
<proteinExistence type="predicted"/>
<dbReference type="PROSITE" id="PS50118">
    <property type="entry name" value="HMG_BOX_2"/>
    <property type="match status" value="1"/>
</dbReference>
<feature type="domain" description="HMG box" evidence="18">
    <location>
        <begin position="813"/>
        <end position="890"/>
    </location>
</feature>
<keyword evidence="6" id="KW-0832">Ubl conjugation</keyword>
<dbReference type="GO" id="GO:0043596">
    <property type="term" value="C:nuclear replication fork"/>
    <property type="evidence" value="ECO:0007669"/>
    <property type="project" value="TreeGrafter"/>
</dbReference>
<keyword evidence="9 15" id="KW-0539">Nucleus</keyword>
<dbReference type="FunFam" id="2.130.10.10:FF:000338">
    <property type="entry name" value="WD repeat and HMG-box DNA binding protein 1"/>
    <property type="match status" value="1"/>
</dbReference>
<keyword evidence="4 14" id="KW-0853">WD repeat</keyword>
<dbReference type="CDD" id="cd21993">
    <property type="entry name" value="HMG-box_WDHD1"/>
    <property type="match status" value="1"/>
</dbReference>
<reference evidence="19" key="2">
    <citation type="submission" date="2025-09" db="UniProtKB">
        <authorList>
            <consortium name="Ensembl"/>
        </authorList>
    </citation>
    <scope>IDENTIFICATION</scope>
</reference>
<dbReference type="InterPro" id="IPR015943">
    <property type="entry name" value="WD40/YVTN_repeat-like_dom_sf"/>
</dbReference>
<evidence type="ECO:0000256" key="16">
    <source>
        <dbReference type="SAM" id="MobiDB-lite"/>
    </source>
</evidence>
<keyword evidence="2" id="KW-1017">Isopeptide bond</keyword>
<evidence type="ECO:0000256" key="5">
    <source>
        <dbReference type="ARBA" id="ARBA00022737"/>
    </source>
</evidence>
<evidence type="ECO:0000256" key="9">
    <source>
        <dbReference type="ARBA" id="ARBA00023242"/>
    </source>
</evidence>
<evidence type="ECO:0000256" key="4">
    <source>
        <dbReference type="ARBA" id="ARBA00022574"/>
    </source>
</evidence>
<dbReference type="PROSITE" id="PS50082">
    <property type="entry name" value="WD_REPEATS_2"/>
    <property type="match status" value="3"/>
</dbReference>
<dbReference type="PROSITE" id="PS00678">
    <property type="entry name" value="WD_REPEATS_1"/>
    <property type="match status" value="1"/>
</dbReference>
<dbReference type="FunFam" id="2.130.10.10:FF:000478">
    <property type="entry name" value="WD repeat and HMG-box DNA binding protein 1"/>
    <property type="match status" value="1"/>
</dbReference>
<dbReference type="SUPFAM" id="SSF50978">
    <property type="entry name" value="WD40 repeat-like"/>
    <property type="match status" value="1"/>
</dbReference>
<sequence>MPATQKPMRFGHTEGHTDVCFDDLGSYIVTCGSDGDVRIWEDLDDDDPKSINVGEKAYSCALKNGKLVTAVSNNTIQVHTFPEGVPDGILTRFTTNANHVVFNGDGGKVAAGSSDFLLKVVDVMDCSQQKTFRGHDAPVLSLSFDPKDIFLASASCDGSVKVWQISDQTCTISWPLLQKCNDVINAKSICRLAWQPKSGKLLAVPVEKSVKLYRRETWNNQYDLSDNFISQALNIVTWSPCGQYLAAGSINGLIIVWNVETKECMERVKHEKGYAICGLAWHPTCGRIAYTDAEGNLGLLENVCEPSGKISSIYLDFIMLSFFYIIGIYDSLSMIFYFLDVTLLKAGSSFSKEEEEDDQANSIHNLPLVTSQRSFYDGPMPTPRQKPFQSGSTPMHLTHRFMVWNSVGIIRCYNDEQDNAIDVEFHDTSIHHATHLSNTLNYTVADLSYEAILLACESTDELPSKLHCLHFSSWDSSKEWLVDMPQNEDIEAICLGLGWAAAATSAMLLRLFTIGGVQKEIFSLPGPIVSMAGHGEQLFIVYHRGAGFDGDQCLGVQLLELGKKKKQILHGDPLPLTRKSYLVWVGFSAEGTPCYVDSEGVVRMLNRGLGNTWTPICNTREHCKGKSDHYWVLSCKLDREFRCMELADLMTQNAVNLAIKYASRSRRLILAQRLSELAVEKAAELAATQVEEEEEEDFRKELNAGYSNTATEWGQPRLRNQVEEDAEDTRESDDKEEEPELHNHGQNPFSKSANSADVPILLQYSLCLFLQASAASYFQKRPSQTDKTEDVKEEHPKKSASETPAMSPQNTENQRPKTGFQMWLEENRSSILSDNPNFSDEADIIKEGMMRFRVLSAEERKAWAAKAKGGTTSDGAEAKKRKHVVDESYETENEKEKAKENLNLPKKQKPLDLSTNQKLSAFAFKQE</sequence>
<feature type="region of interest" description="Disordered" evidence="16">
    <location>
        <begin position="779"/>
        <end position="816"/>
    </location>
</feature>
<evidence type="ECO:0000256" key="2">
    <source>
        <dbReference type="ARBA" id="ARBA00022499"/>
    </source>
</evidence>
<keyword evidence="7" id="KW-0007">Acetylation</keyword>
<dbReference type="Gene3D" id="2.130.10.10">
    <property type="entry name" value="YVTN repeat-like/Quinoprotein amine dehydrogenase"/>
    <property type="match status" value="2"/>
</dbReference>
<feature type="repeat" description="WD" evidence="14">
    <location>
        <begin position="236"/>
        <end position="267"/>
    </location>
</feature>
<comment type="subunit">
    <text evidence="11">Trimer. Interacts with the polymerase alpha catalytic subunit POLA1. Interacts with MCM10. Interacts with DNA2. Interacts with CDC45 and GINS2 subunit of GINS complex; these interactions associate WDHD1 with the CMG helicase complex.</text>
</comment>
<dbReference type="Gene3D" id="1.10.30.10">
    <property type="entry name" value="High mobility group box domain"/>
    <property type="match status" value="1"/>
</dbReference>
<dbReference type="Pfam" id="PF24815">
    <property type="entry name" value="HMG_WDHD1"/>
    <property type="match status" value="1"/>
</dbReference>
<comment type="function">
    <text evidence="10">Core replisome component that acts as a replication initiation factor. Binds directly to the CMG complex and functions as a hub to recruit additional proteins to the replication fork.</text>
</comment>
<evidence type="ECO:0000256" key="12">
    <source>
        <dbReference type="ARBA" id="ARBA00069769"/>
    </source>
</evidence>
<protein>
    <recommendedName>
        <fullName evidence="12">WD repeat and HMG-box DNA-binding protein 1</fullName>
    </recommendedName>
    <alternativeName>
        <fullName evidence="13">Acidic nucleoplasmic DNA-binding protein 1</fullName>
    </alternativeName>
</protein>
<evidence type="ECO:0000256" key="11">
    <source>
        <dbReference type="ARBA" id="ARBA00065234"/>
    </source>
</evidence>
<evidence type="ECO:0000256" key="1">
    <source>
        <dbReference type="ARBA" id="ARBA00004642"/>
    </source>
</evidence>
<evidence type="ECO:0000259" key="18">
    <source>
        <dbReference type="PROSITE" id="PS50118"/>
    </source>
</evidence>